<comment type="caution">
    <text evidence="3">The sequence shown here is derived from an EMBL/GenBank/DDBJ whole genome shotgun (WGS) entry which is preliminary data.</text>
</comment>
<sequence length="185" mass="19835">MAARFHPRDISSPIAQAAMGSLATTTTPITSPSNSLLRRGVQIARSVLISPRCVQNDNINTCEKPALSTDASLGIMAAGGVVGFVIIIGILIMLHLRRNRVEKEEFAGDNHELSDWGLDDYPSKGGRVGGYPQQPGQAKKRRLSEHELTAAENPFGLHSDLATAEKMSAAKHGGPPPRYPDAVKM</sequence>
<feature type="transmembrane region" description="Helical" evidence="2">
    <location>
        <begin position="73"/>
        <end position="94"/>
    </location>
</feature>
<proteinExistence type="predicted"/>
<evidence type="ECO:0000256" key="1">
    <source>
        <dbReference type="SAM" id="MobiDB-lite"/>
    </source>
</evidence>
<accession>A0A423XH05</accession>
<evidence type="ECO:0000256" key="2">
    <source>
        <dbReference type="SAM" id="Phobius"/>
    </source>
</evidence>
<keyword evidence="4" id="KW-1185">Reference proteome</keyword>
<keyword evidence="2" id="KW-1133">Transmembrane helix</keyword>
<gene>
    <name evidence="3" type="ORF">VPNG_02166</name>
</gene>
<reference evidence="3 4" key="1">
    <citation type="submission" date="2015-09" db="EMBL/GenBank/DDBJ databases">
        <title>Host preference determinants of Valsa canker pathogens revealed by comparative genomics.</title>
        <authorList>
            <person name="Yin Z."/>
            <person name="Huang L."/>
        </authorList>
    </citation>
    <scope>NUCLEOTIDE SEQUENCE [LARGE SCALE GENOMIC DNA]</scope>
    <source>
        <strain evidence="3 4">SXYLt</strain>
    </source>
</reference>
<protein>
    <submittedName>
        <fullName evidence="3">Uncharacterized protein</fullName>
    </submittedName>
</protein>
<dbReference type="OrthoDB" id="5125452at2759"/>
<keyword evidence="2" id="KW-0472">Membrane</keyword>
<dbReference type="Proteomes" id="UP000285146">
    <property type="component" value="Unassembled WGS sequence"/>
</dbReference>
<feature type="region of interest" description="Disordered" evidence="1">
    <location>
        <begin position="124"/>
        <end position="185"/>
    </location>
</feature>
<dbReference type="EMBL" id="LKEB01000008">
    <property type="protein sequence ID" value="ROW15583.1"/>
    <property type="molecule type" value="Genomic_DNA"/>
</dbReference>
<dbReference type="AlphaFoldDB" id="A0A423XH05"/>
<evidence type="ECO:0000313" key="4">
    <source>
        <dbReference type="Proteomes" id="UP000285146"/>
    </source>
</evidence>
<keyword evidence="2" id="KW-0812">Transmembrane</keyword>
<name>A0A423XH05_9PEZI</name>
<dbReference type="InParanoid" id="A0A423XH05"/>
<evidence type="ECO:0000313" key="3">
    <source>
        <dbReference type="EMBL" id="ROW15583.1"/>
    </source>
</evidence>
<organism evidence="3 4">
    <name type="scientific">Cytospora leucostoma</name>
    <dbReference type="NCBI Taxonomy" id="1230097"/>
    <lineage>
        <taxon>Eukaryota</taxon>
        <taxon>Fungi</taxon>
        <taxon>Dikarya</taxon>
        <taxon>Ascomycota</taxon>
        <taxon>Pezizomycotina</taxon>
        <taxon>Sordariomycetes</taxon>
        <taxon>Sordariomycetidae</taxon>
        <taxon>Diaporthales</taxon>
        <taxon>Cytosporaceae</taxon>
        <taxon>Cytospora</taxon>
    </lineage>
</organism>